<accession>A0A0S3R491</accession>
<dbReference type="Proteomes" id="UP000291084">
    <property type="component" value="Chromosome 1"/>
</dbReference>
<sequence length="93" mass="10783">MTWNLLYSDLSYLFLFFSKEIDNHGRVAVISFALPQSLLSLLRYCLSIGEDVFRRPTMDAKGFSFCDLKAQRWLSGGFVIFLFAGFPWRLQCV</sequence>
<keyword evidence="2" id="KW-1185">Reference proteome</keyword>
<dbReference type="EMBL" id="AP015034">
    <property type="protein sequence ID" value="BAT75293.1"/>
    <property type="molecule type" value="Genomic_DNA"/>
</dbReference>
<proteinExistence type="predicted"/>
<evidence type="ECO:0000313" key="2">
    <source>
        <dbReference type="Proteomes" id="UP000291084"/>
    </source>
</evidence>
<evidence type="ECO:0000313" key="1">
    <source>
        <dbReference type="EMBL" id="BAT75293.1"/>
    </source>
</evidence>
<protein>
    <submittedName>
        <fullName evidence="1">Uncharacterized protein</fullName>
    </submittedName>
</protein>
<gene>
    <name evidence="1" type="primary">Vigan.01G313200</name>
    <name evidence="1" type="ORF">VIGAN_01313200</name>
</gene>
<name>A0A0S3R491_PHAAN</name>
<organism evidence="1 2">
    <name type="scientific">Vigna angularis var. angularis</name>
    <dbReference type="NCBI Taxonomy" id="157739"/>
    <lineage>
        <taxon>Eukaryota</taxon>
        <taxon>Viridiplantae</taxon>
        <taxon>Streptophyta</taxon>
        <taxon>Embryophyta</taxon>
        <taxon>Tracheophyta</taxon>
        <taxon>Spermatophyta</taxon>
        <taxon>Magnoliopsida</taxon>
        <taxon>eudicotyledons</taxon>
        <taxon>Gunneridae</taxon>
        <taxon>Pentapetalae</taxon>
        <taxon>rosids</taxon>
        <taxon>fabids</taxon>
        <taxon>Fabales</taxon>
        <taxon>Fabaceae</taxon>
        <taxon>Papilionoideae</taxon>
        <taxon>50 kb inversion clade</taxon>
        <taxon>NPAAA clade</taxon>
        <taxon>indigoferoid/millettioid clade</taxon>
        <taxon>Phaseoleae</taxon>
        <taxon>Vigna</taxon>
    </lineage>
</organism>
<reference evidence="1 2" key="1">
    <citation type="journal article" date="2015" name="Sci. Rep.">
        <title>The power of single molecule real-time sequencing technology in the de novo assembly of a eukaryotic genome.</title>
        <authorList>
            <person name="Sakai H."/>
            <person name="Naito K."/>
            <person name="Ogiso-Tanaka E."/>
            <person name="Takahashi Y."/>
            <person name="Iseki K."/>
            <person name="Muto C."/>
            <person name="Satou K."/>
            <person name="Teruya K."/>
            <person name="Shiroma A."/>
            <person name="Shimoji M."/>
            <person name="Hirano T."/>
            <person name="Itoh T."/>
            <person name="Kaga A."/>
            <person name="Tomooka N."/>
        </authorList>
    </citation>
    <scope>NUCLEOTIDE SEQUENCE [LARGE SCALE GENOMIC DNA]</scope>
    <source>
        <strain evidence="2">cv. Shumari</strain>
    </source>
</reference>
<dbReference type="AlphaFoldDB" id="A0A0S3R491"/>